<dbReference type="GO" id="GO:0030014">
    <property type="term" value="C:CCR4-NOT complex"/>
    <property type="evidence" value="ECO:0007669"/>
    <property type="project" value="UniProtKB-UniRule"/>
</dbReference>
<feature type="compositionally biased region" description="Low complexity" evidence="3">
    <location>
        <begin position="127"/>
        <end position="138"/>
    </location>
</feature>
<dbReference type="SUPFAM" id="SSF48452">
    <property type="entry name" value="TPR-like"/>
    <property type="match status" value="1"/>
</dbReference>
<evidence type="ECO:0000313" key="4">
    <source>
        <dbReference type="WBParaSite" id="ECPE_0001647901-mRNA-1"/>
    </source>
</evidence>
<keyword evidence="2" id="KW-0943">RNA-mediated gene silencing</keyword>
<dbReference type="GO" id="GO:0031047">
    <property type="term" value="P:regulatory ncRNA-mediated gene silencing"/>
    <property type="evidence" value="ECO:0007669"/>
    <property type="project" value="UniProtKB-UniRule"/>
</dbReference>
<feature type="compositionally biased region" description="Low complexity" evidence="3">
    <location>
        <begin position="246"/>
        <end position="256"/>
    </location>
</feature>
<comment type="similarity">
    <text evidence="1 2">Belongs to the CNOT10 family.</text>
</comment>
<dbReference type="GO" id="GO:0006402">
    <property type="term" value="P:mRNA catabolic process"/>
    <property type="evidence" value="ECO:0007669"/>
    <property type="project" value="TreeGrafter"/>
</dbReference>
<reference evidence="4" key="1">
    <citation type="submission" date="2016-06" db="UniProtKB">
        <authorList>
            <consortium name="WormBaseParasite"/>
        </authorList>
    </citation>
    <scope>IDENTIFICATION</scope>
</reference>
<feature type="region of interest" description="Disordered" evidence="3">
    <location>
        <begin position="237"/>
        <end position="256"/>
    </location>
</feature>
<keyword evidence="2" id="KW-0810">Translation regulation</keyword>
<dbReference type="PANTHER" id="PTHR12979">
    <property type="entry name" value="CCR4-NOT TRANSCRIPTION COMPLEX SUBUNIT 10"/>
    <property type="match status" value="1"/>
</dbReference>
<dbReference type="InterPro" id="IPR039740">
    <property type="entry name" value="CNOT10"/>
</dbReference>
<dbReference type="GO" id="GO:0017148">
    <property type="term" value="P:negative regulation of translation"/>
    <property type="evidence" value="ECO:0007669"/>
    <property type="project" value="TreeGrafter"/>
</dbReference>
<dbReference type="InterPro" id="IPR011990">
    <property type="entry name" value="TPR-like_helical_dom_sf"/>
</dbReference>
<dbReference type="PANTHER" id="PTHR12979:SF5">
    <property type="entry name" value="CCR4-NOT TRANSCRIPTION COMPLEX SUBUNIT 10"/>
    <property type="match status" value="1"/>
</dbReference>
<dbReference type="WBParaSite" id="ECPE_0001647901-mRNA-1">
    <property type="protein sequence ID" value="ECPE_0001647901-mRNA-1"/>
    <property type="gene ID" value="ECPE_0001647901"/>
</dbReference>
<keyword evidence="2" id="KW-0804">Transcription</keyword>
<sequence length="338" mass="36656">LTYLSSLTIANTLNASGHTAPTGALTTATSGPRHWNTQTSHMLHGIRLPLQIFYIRACLLTGRVAEANDELQIVHSERNHANRPIIVSSEVTGNERAGQETGNSEPADSGIAEPLNGSELTGPETTSSGADDGGQSQSPNPDTLLNGLTDASWDVGRCQECASPSSLAIIIVLKGNFADALRRLSDIPPSTRAPIETGQCESTLVWNNLALVHHRAGQYNLSGLQLRRALRETDKTIRDAIPQSRGNSKSSNKSSGYLPSNEQYLVDQIPLHAFSLSPHLVLLHNFGLQLLFSRKPTTAFATLLQLVHTYPRNPRLWLRLAECCIRVHRSVTTGISVL</sequence>
<keyword evidence="2" id="KW-0805">Transcription regulation</keyword>
<organism evidence="4">
    <name type="scientific">Echinostoma caproni</name>
    <dbReference type="NCBI Taxonomy" id="27848"/>
    <lineage>
        <taxon>Eukaryota</taxon>
        <taxon>Metazoa</taxon>
        <taxon>Spiralia</taxon>
        <taxon>Lophotrochozoa</taxon>
        <taxon>Platyhelminthes</taxon>
        <taxon>Trematoda</taxon>
        <taxon>Digenea</taxon>
        <taxon>Plagiorchiida</taxon>
        <taxon>Echinostomata</taxon>
        <taxon>Echinostomatoidea</taxon>
        <taxon>Echinostomatidae</taxon>
        <taxon>Echinostoma</taxon>
    </lineage>
</organism>
<comment type="function">
    <text evidence="2">Component of the CCR4-NOT complex which is one of the major cellular mRNA deadenylases and is linked to various cellular processes including bulk mRNA degradation, miRNA-mediated repression, translational repression during translational initiation and general transcription regulation.</text>
</comment>
<evidence type="ECO:0000256" key="2">
    <source>
        <dbReference type="RuleBase" id="RU367083"/>
    </source>
</evidence>
<dbReference type="GO" id="GO:0005737">
    <property type="term" value="C:cytoplasm"/>
    <property type="evidence" value="ECO:0007669"/>
    <property type="project" value="UniProtKB-SubCell"/>
</dbReference>
<evidence type="ECO:0000256" key="3">
    <source>
        <dbReference type="SAM" id="MobiDB-lite"/>
    </source>
</evidence>
<keyword evidence="2" id="KW-0963">Cytoplasm</keyword>
<accession>A0A183BB51</accession>
<proteinExistence type="inferred from homology"/>
<evidence type="ECO:0000256" key="1">
    <source>
        <dbReference type="ARBA" id="ARBA00010080"/>
    </source>
</evidence>
<feature type="region of interest" description="Disordered" evidence="3">
    <location>
        <begin position="84"/>
        <end position="148"/>
    </location>
</feature>
<name>A0A183BB51_9TREM</name>
<keyword evidence="2" id="KW-0539">Nucleus</keyword>
<protein>
    <recommendedName>
        <fullName evidence="2">CCR4-NOT transcription complex subunit 10</fullName>
    </recommendedName>
</protein>
<dbReference type="AlphaFoldDB" id="A0A183BB51"/>
<dbReference type="GO" id="GO:0005634">
    <property type="term" value="C:nucleus"/>
    <property type="evidence" value="ECO:0007669"/>
    <property type="project" value="UniProtKB-SubCell"/>
</dbReference>
<comment type="subcellular location">
    <subcellularLocation>
        <location evidence="2">Cytoplasm</location>
    </subcellularLocation>
    <subcellularLocation>
        <location evidence="2">Nucleus</location>
    </subcellularLocation>
</comment>